<organism evidence="1">
    <name type="scientific">Leucothrix mucor</name>
    <dbReference type="NCBI Taxonomy" id="45248"/>
    <lineage>
        <taxon>Bacteria</taxon>
        <taxon>Pseudomonadati</taxon>
        <taxon>Pseudomonadota</taxon>
        <taxon>Gammaproteobacteria</taxon>
        <taxon>Thiotrichales</taxon>
        <taxon>Thiotrichaceae</taxon>
        <taxon>Leucothrix</taxon>
    </lineage>
</organism>
<name>A0A7V2WUL4_LEUMU</name>
<sequence length="76" mass="8652">MADLENDHYDAEGKWYNPYSGFHEGGLDPHIPKGSIADLKPDTTLDEYRAIKPRNIEPTTISEFARDKLVPRSHGR</sequence>
<dbReference type="EMBL" id="DRMS01000149">
    <property type="protein sequence ID" value="HFC91895.1"/>
    <property type="molecule type" value="Genomic_DNA"/>
</dbReference>
<gene>
    <name evidence="1" type="ORF">ENJ51_03700</name>
</gene>
<comment type="caution">
    <text evidence="1">The sequence shown here is derived from an EMBL/GenBank/DDBJ whole genome shotgun (WGS) entry which is preliminary data.</text>
</comment>
<reference evidence="1" key="1">
    <citation type="journal article" date="2020" name="mSystems">
        <title>Genome- and Community-Level Interaction Insights into Carbon Utilization and Element Cycling Functions of Hydrothermarchaeota in Hydrothermal Sediment.</title>
        <authorList>
            <person name="Zhou Z."/>
            <person name="Liu Y."/>
            <person name="Xu W."/>
            <person name="Pan J."/>
            <person name="Luo Z.H."/>
            <person name="Li M."/>
        </authorList>
    </citation>
    <scope>NUCLEOTIDE SEQUENCE [LARGE SCALE GENOMIC DNA]</scope>
    <source>
        <strain evidence="1">HyVt-493</strain>
    </source>
</reference>
<accession>A0A7V2WUL4</accession>
<protein>
    <submittedName>
        <fullName evidence="1">Uncharacterized protein</fullName>
    </submittedName>
</protein>
<dbReference type="Proteomes" id="UP000885750">
    <property type="component" value="Unassembled WGS sequence"/>
</dbReference>
<proteinExistence type="predicted"/>
<dbReference type="AlphaFoldDB" id="A0A7V2WUL4"/>
<evidence type="ECO:0000313" key="1">
    <source>
        <dbReference type="EMBL" id="HFC91895.1"/>
    </source>
</evidence>